<dbReference type="PANTHER" id="PTHR24373:SF275">
    <property type="entry name" value="TIR DOMAIN-CONTAINING PROTEIN"/>
    <property type="match status" value="1"/>
</dbReference>
<name>A0A814DFI7_9BILA</name>
<keyword evidence="2 5" id="KW-0732">Signal</keyword>
<evidence type="ECO:0000313" key="11">
    <source>
        <dbReference type="EMBL" id="CAF3864499.1"/>
    </source>
</evidence>
<evidence type="ECO:0000256" key="3">
    <source>
        <dbReference type="ARBA" id="ARBA00022737"/>
    </source>
</evidence>
<dbReference type="EMBL" id="CAJOAZ010001536">
    <property type="protein sequence ID" value="CAF3826375.1"/>
    <property type="molecule type" value="Genomic_DNA"/>
</dbReference>
<dbReference type="Pfam" id="PF13855">
    <property type="entry name" value="LRR_8"/>
    <property type="match status" value="1"/>
</dbReference>
<dbReference type="Proteomes" id="UP000663860">
    <property type="component" value="Unassembled WGS sequence"/>
</dbReference>
<dbReference type="SMART" id="SM00369">
    <property type="entry name" value="LRR_TYP"/>
    <property type="match status" value="3"/>
</dbReference>
<evidence type="ECO:0000313" key="7">
    <source>
        <dbReference type="EMBL" id="CAF1400023.1"/>
    </source>
</evidence>
<sequence>MLIGYCVLLFLSNLFSIINAQTACNLLNLPRECQCQRTRHTSLFFINETYVRCRQLTEITTNHSWSNISYDRLIFETFQDNLTLHQSVFANIFVRTLRFNVQNLILNDYSFQNSYVGQLMISYNDIRGRINFQNNNQIFSGSIITNLYFKFIDFQTIISEIIFSNTRIHTLTIQSSKFYGFTNKKLETIPNTLSKLKYDSFLEYDFSLSTNFKKISYESEHSYPLYLTRYTIISSINTTNLTENYFPNNLDYNQLEEIELSFNQINTLDAHVFRYLKEFHGRLILIHNEIYHIDPYAFVDLYLVKNLSLAKNFIQNLSSIHFENLNELYELDLSFNQIKILNEKTFQYLDNLHILHLNSNPLEFIHSDTFFNLTNLKQINFHGVQFIHLLDQEYYQWIWSLANLHIIHLINTDFDLTDVAFCILSRYNQTLFRLSRQDSCSCSIHYFNRNQYNNENTSLTITEYDTNYLRLTPICNENHIETIMEYNDSNDDLILQNLEDKCNYKLMYLDCDAMTTTTTAIPTDITTLLNQETEFISSSDVSMDLTTEITELRSKPTIFEPTTPNPLNNVRKLFTVLATLLAITIGAILLVFFWYRFKAMLKRRRKKKKYIERQRHFSSSSSSHTRRPSVPRYASVDMFDSIQNTYLLGSNKSQFEALIEPLPSSSLIYKNIDTFGNELIEDFIDDDSLKHTPIGITI</sequence>
<keyword evidence="3" id="KW-0677">Repeat</keyword>
<dbReference type="Proteomes" id="UP000663845">
    <property type="component" value="Unassembled WGS sequence"/>
</dbReference>
<dbReference type="SUPFAM" id="SSF52058">
    <property type="entry name" value="L domain-like"/>
    <property type="match status" value="1"/>
</dbReference>
<organism evidence="6 12">
    <name type="scientific">Adineta steineri</name>
    <dbReference type="NCBI Taxonomy" id="433720"/>
    <lineage>
        <taxon>Eukaryota</taxon>
        <taxon>Metazoa</taxon>
        <taxon>Spiralia</taxon>
        <taxon>Gnathifera</taxon>
        <taxon>Rotifera</taxon>
        <taxon>Eurotatoria</taxon>
        <taxon>Bdelloidea</taxon>
        <taxon>Adinetida</taxon>
        <taxon>Adinetidae</taxon>
        <taxon>Adineta</taxon>
    </lineage>
</organism>
<gene>
    <name evidence="7" type="ORF">IZO911_LOCUS39437</name>
    <name evidence="8" type="ORF">JYZ213_LOCUS39971</name>
    <name evidence="11" type="ORF">KXQ929_LOCUS20847</name>
    <name evidence="9" type="ORF">OKA104_LOCUS13407</name>
    <name evidence="10" type="ORF">OXD698_LOCUS19772</name>
    <name evidence="6" type="ORF">VCS650_LOCUS12420</name>
</gene>
<dbReference type="EMBL" id="CAJOAY010000676">
    <property type="protein sequence ID" value="CAF3714304.1"/>
    <property type="molecule type" value="Genomic_DNA"/>
</dbReference>
<dbReference type="OrthoDB" id="10057960at2759"/>
<dbReference type="EMBL" id="CAJNOE010001200">
    <property type="protein sequence ID" value="CAF1400023.1"/>
    <property type="molecule type" value="Genomic_DNA"/>
</dbReference>
<dbReference type="Gene3D" id="3.80.10.10">
    <property type="entry name" value="Ribonuclease Inhibitor"/>
    <property type="match status" value="1"/>
</dbReference>
<keyword evidence="4" id="KW-0812">Transmembrane</keyword>
<dbReference type="EMBL" id="CAJOBB010001489">
    <property type="protein sequence ID" value="CAF3864499.1"/>
    <property type="molecule type" value="Genomic_DNA"/>
</dbReference>
<dbReference type="EMBL" id="CAJNOG010001383">
    <property type="protein sequence ID" value="CAF1438283.1"/>
    <property type="molecule type" value="Genomic_DNA"/>
</dbReference>
<keyword evidence="4" id="KW-1133">Transmembrane helix</keyword>
<evidence type="ECO:0000256" key="5">
    <source>
        <dbReference type="SAM" id="SignalP"/>
    </source>
</evidence>
<feature type="transmembrane region" description="Helical" evidence="4">
    <location>
        <begin position="573"/>
        <end position="597"/>
    </location>
</feature>
<evidence type="ECO:0000256" key="1">
    <source>
        <dbReference type="ARBA" id="ARBA00022614"/>
    </source>
</evidence>
<evidence type="ECO:0000313" key="8">
    <source>
        <dbReference type="EMBL" id="CAF1438283.1"/>
    </source>
</evidence>
<dbReference type="InterPro" id="IPR032675">
    <property type="entry name" value="LRR_dom_sf"/>
</dbReference>
<evidence type="ECO:0000313" key="9">
    <source>
        <dbReference type="EMBL" id="CAF3714304.1"/>
    </source>
</evidence>
<dbReference type="PANTHER" id="PTHR24373">
    <property type="entry name" value="SLIT RELATED LEUCINE-RICH REPEAT NEURONAL PROTEIN"/>
    <property type="match status" value="1"/>
</dbReference>
<dbReference type="EMBL" id="CAJNON010000096">
    <property type="protein sequence ID" value="CAF0957647.1"/>
    <property type="molecule type" value="Genomic_DNA"/>
</dbReference>
<proteinExistence type="predicted"/>
<keyword evidence="1" id="KW-0433">Leucine-rich repeat</keyword>
<evidence type="ECO:0000256" key="4">
    <source>
        <dbReference type="SAM" id="Phobius"/>
    </source>
</evidence>
<evidence type="ECO:0000313" key="10">
    <source>
        <dbReference type="EMBL" id="CAF3826375.1"/>
    </source>
</evidence>
<feature type="signal peptide" evidence="5">
    <location>
        <begin position="1"/>
        <end position="20"/>
    </location>
</feature>
<evidence type="ECO:0000256" key="2">
    <source>
        <dbReference type="ARBA" id="ARBA00022729"/>
    </source>
</evidence>
<comment type="caution">
    <text evidence="6">The sequence shown here is derived from an EMBL/GenBank/DDBJ whole genome shotgun (WGS) entry which is preliminary data.</text>
</comment>
<dbReference type="Proteomes" id="UP000663881">
    <property type="component" value="Unassembled WGS sequence"/>
</dbReference>
<evidence type="ECO:0000313" key="12">
    <source>
        <dbReference type="Proteomes" id="UP000663891"/>
    </source>
</evidence>
<dbReference type="InterPro" id="IPR050328">
    <property type="entry name" value="Dev_Immune_Receptor"/>
</dbReference>
<dbReference type="InterPro" id="IPR003591">
    <property type="entry name" value="Leu-rich_rpt_typical-subtyp"/>
</dbReference>
<reference evidence="6" key="1">
    <citation type="submission" date="2021-02" db="EMBL/GenBank/DDBJ databases">
        <authorList>
            <person name="Nowell W R."/>
        </authorList>
    </citation>
    <scope>NUCLEOTIDE SEQUENCE</scope>
</reference>
<accession>A0A814DFI7</accession>
<protein>
    <submittedName>
        <fullName evidence="6">Uncharacterized protein</fullName>
    </submittedName>
</protein>
<keyword evidence="4" id="KW-0472">Membrane</keyword>
<dbReference type="InterPro" id="IPR001611">
    <property type="entry name" value="Leu-rich_rpt"/>
</dbReference>
<evidence type="ECO:0000313" key="6">
    <source>
        <dbReference type="EMBL" id="CAF0957647.1"/>
    </source>
</evidence>
<feature type="chain" id="PRO_5036409955" evidence="5">
    <location>
        <begin position="21"/>
        <end position="698"/>
    </location>
</feature>
<dbReference type="AlphaFoldDB" id="A0A814DFI7"/>
<dbReference type="Proteomes" id="UP000663891">
    <property type="component" value="Unassembled WGS sequence"/>
</dbReference>
<dbReference type="Proteomes" id="UP000663868">
    <property type="component" value="Unassembled WGS sequence"/>
</dbReference>
<dbReference type="Proteomes" id="UP000663844">
    <property type="component" value="Unassembled WGS sequence"/>
</dbReference>